<name>A0A0D9VFB9_9ORYZ</name>
<proteinExistence type="predicted"/>
<dbReference type="Proteomes" id="UP000032180">
    <property type="component" value="Chromosome 2"/>
</dbReference>
<dbReference type="AlphaFoldDB" id="A0A0D9VFB9"/>
<evidence type="ECO:0000313" key="2">
    <source>
        <dbReference type="Proteomes" id="UP000032180"/>
    </source>
</evidence>
<reference evidence="1 2" key="1">
    <citation type="submission" date="2012-08" db="EMBL/GenBank/DDBJ databases">
        <title>Oryza genome evolution.</title>
        <authorList>
            <person name="Wing R.A."/>
        </authorList>
    </citation>
    <scope>NUCLEOTIDE SEQUENCE</scope>
</reference>
<evidence type="ECO:0000313" key="1">
    <source>
        <dbReference type="EnsemblPlants" id="LPERR02G11700.1"/>
    </source>
</evidence>
<accession>A0A0D9VFB9</accession>
<dbReference type="Gramene" id="LPERR02G11700.1">
    <property type="protein sequence ID" value="LPERR02G11700.1"/>
    <property type="gene ID" value="LPERR02G11700"/>
</dbReference>
<keyword evidence="2" id="KW-1185">Reference proteome</keyword>
<protein>
    <submittedName>
        <fullName evidence="1">Uncharacterized protein</fullName>
    </submittedName>
</protein>
<organism evidence="1 2">
    <name type="scientific">Leersia perrieri</name>
    <dbReference type="NCBI Taxonomy" id="77586"/>
    <lineage>
        <taxon>Eukaryota</taxon>
        <taxon>Viridiplantae</taxon>
        <taxon>Streptophyta</taxon>
        <taxon>Embryophyta</taxon>
        <taxon>Tracheophyta</taxon>
        <taxon>Spermatophyta</taxon>
        <taxon>Magnoliopsida</taxon>
        <taxon>Liliopsida</taxon>
        <taxon>Poales</taxon>
        <taxon>Poaceae</taxon>
        <taxon>BOP clade</taxon>
        <taxon>Oryzoideae</taxon>
        <taxon>Oryzeae</taxon>
        <taxon>Oryzinae</taxon>
        <taxon>Leersia</taxon>
    </lineage>
</organism>
<sequence>MAELKEIHSGDWTSYKGLDNAATYARHELTATSIKALLCRFNGNPRHPAMECMKESGPNNSATINMDDVDKILNFASSQNLNVK</sequence>
<dbReference type="HOGENOM" id="CLU_2530735_0_0_1"/>
<dbReference type="EnsemblPlants" id="LPERR02G11700.1">
    <property type="protein sequence ID" value="LPERR02G11700.1"/>
    <property type="gene ID" value="LPERR02G11700"/>
</dbReference>
<reference evidence="2" key="2">
    <citation type="submission" date="2013-12" db="EMBL/GenBank/DDBJ databases">
        <authorList>
            <person name="Yu Y."/>
            <person name="Lee S."/>
            <person name="de Baynast K."/>
            <person name="Wissotski M."/>
            <person name="Liu L."/>
            <person name="Talag J."/>
            <person name="Goicoechea J."/>
            <person name="Angelova A."/>
            <person name="Jetty R."/>
            <person name="Kudrna D."/>
            <person name="Golser W."/>
            <person name="Rivera L."/>
            <person name="Zhang J."/>
            <person name="Wing R."/>
        </authorList>
    </citation>
    <scope>NUCLEOTIDE SEQUENCE</scope>
</reference>
<reference evidence="1" key="3">
    <citation type="submission" date="2015-04" db="UniProtKB">
        <authorList>
            <consortium name="EnsemblPlants"/>
        </authorList>
    </citation>
    <scope>IDENTIFICATION</scope>
</reference>